<evidence type="ECO:0000313" key="1">
    <source>
        <dbReference type="EMBL" id="GAG87227.1"/>
    </source>
</evidence>
<name>X1C1J9_9ZZZZ</name>
<organism evidence="1">
    <name type="scientific">marine sediment metagenome</name>
    <dbReference type="NCBI Taxonomy" id="412755"/>
    <lineage>
        <taxon>unclassified sequences</taxon>
        <taxon>metagenomes</taxon>
        <taxon>ecological metagenomes</taxon>
    </lineage>
</organism>
<dbReference type="EMBL" id="BART01014305">
    <property type="protein sequence ID" value="GAG87227.1"/>
    <property type="molecule type" value="Genomic_DNA"/>
</dbReference>
<protein>
    <submittedName>
        <fullName evidence="1">Uncharacterized protein</fullName>
    </submittedName>
</protein>
<dbReference type="AlphaFoldDB" id="X1C1J9"/>
<accession>X1C1J9</accession>
<sequence length="61" mass="7001">MKSPEQVEIWPIKAGFETVRIKRARWWEPAGGETGVPRCLAEVRKLPEAALFRYFKTGLKA</sequence>
<proteinExistence type="predicted"/>
<reference evidence="1" key="1">
    <citation type="journal article" date="2014" name="Front. Microbiol.">
        <title>High frequency of phylogenetically diverse reductive dehalogenase-homologous genes in deep subseafloor sedimentary metagenomes.</title>
        <authorList>
            <person name="Kawai M."/>
            <person name="Futagami T."/>
            <person name="Toyoda A."/>
            <person name="Takaki Y."/>
            <person name="Nishi S."/>
            <person name="Hori S."/>
            <person name="Arai W."/>
            <person name="Tsubouchi T."/>
            <person name="Morono Y."/>
            <person name="Uchiyama I."/>
            <person name="Ito T."/>
            <person name="Fujiyama A."/>
            <person name="Inagaki F."/>
            <person name="Takami H."/>
        </authorList>
    </citation>
    <scope>NUCLEOTIDE SEQUENCE</scope>
    <source>
        <strain evidence="1">Expedition CK06-06</strain>
    </source>
</reference>
<comment type="caution">
    <text evidence="1">The sequence shown here is derived from an EMBL/GenBank/DDBJ whole genome shotgun (WGS) entry which is preliminary data.</text>
</comment>
<gene>
    <name evidence="1" type="ORF">S01H4_28643</name>
</gene>